<dbReference type="Pfam" id="PF25116">
    <property type="entry name" value="CBM87_Agd3"/>
    <property type="match status" value="1"/>
</dbReference>
<evidence type="ECO:0000313" key="5">
    <source>
        <dbReference type="Proteomes" id="UP000070544"/>
    </source>
</evidence>
<dbReference type="OrthoDB" id="5151256at2759"/>
<dbReference type="STRING" id="1344416.A0A139AAX2"/>
<accession>A0A139AAX2</accession>
<keyword evidence="5" id="KW-1185">Reference proteome</keyword>
<protein>
    <submittedName>
        <fullName evidence="4">Uncharacterized protein</fullName>
    </submittedName>
</protein>
<dbReference type="PANTHER" id="PTHR31002:SF34">
    <property type="entry name" value="CELL WALL PROTEIN CWP1-RELATED"/>
    <property type="match status" value="1"/>
</dbReference>
<name>A0A139AAX2_GONPJ</name>
<dbReference type="AlphaFoldDB" id="A0A139AAX2"/>
<organism evidence="4 5">
    <name type="scientific">Gonapodya prolifera (strain JEL478)</name>
    <name type="common">Monoblepharis prolifera</name>
    <dbReference type="NCBI Taxonomy" id="1344416"/>
    <lineage>
        <taxon>Eukaryota</taxon>
        <taxon>Fungi</taxon>
        <taxon>Fungi incertae sedis</taxon>
        <taxon>Chytridiomycota</taxon>
        <taxon>Chytridiomycota incertae sedis</taxon>
        <taxon>Monoblepharidomycetes</taxon>
        <taxon>Monoblepharidales</taxon>
        <taxon>Gonapodyaceae</taxon>
        <taxon>Gonapodya</taxon>
    </lineage>
</organism>
<feature type="domain" description="Agd3 CBM87" evidence="3">
    <location>
        <begin position="35"/>
        <end position="254"/>
    </location>
</feature>
<dbReference type="PANTHER" id="PTHR31002">
    <property type="entry name" value="SERIPAUPERIN"/>
    <property type="match status" value="1"/>
</dbReference>
<dbReference type="InterPro" id="IPR050788">
    <property type="entry name" value="Yeast_SRP1/TIP1_CWP"/>
</dbReference>
<dbReference type="Pfam" id="PF25115">
    <property type="entry name" value="Agd3_CE"/>
    <property type="match status" value="1"/>
</dbReference>
<proteinExistence type="predicted"/>
<feature type="region of interest" description="Disordered" evidence="1">
    <location>
        <begin position="775"/>
        <end position="797"/>
    </location>
</feature>
<feature type="domain" description="Agd3 deacetylase" evidence="2">
    <location>
        <begin position="270"/>
        <end position="633"/>
    </location>
</feature>
<gene>
    <name evidence="4" type="ORF">M427DRAFT_70895</name>
</gene>
<sequence>MSGVFSFWRPRVLAAAFFFAAAFIAAARAQATFTVTNRILLLTTAGGGEDAPLSTFSAYELQYDLLVIPSTGFAGDLPLLDSNGKPKYSLIVLTSGQLQASVNGLWQSLLTTSQWAYLEAYERTYGVRRVTLNDTPLPSDGTIVSNTVVFGTGDVQPVSFNATYAALAGVKSTASISNSGLYHYPAAVYSPQPTNIASVVPVAYFAPSGTNYPAQTIAAVHVTYTDGREVMRWYTSFGWWSPCSLLIDHVWLAWGTRGLLSGWRRTLFLAQVDDLFLTTEITPTATTATYNYRVSVADFNGIISWQNDFNSRLPAGSAFKLEHAFNGNGILERNGPDANWIDIDTESHVPVEFIKPAGAAADVRWPATFSTAWSSSALATADPLYSYLISGGIAAGNFFYTSHTFTHENFDNTSSSDIDKELKTNLKMAGAGFLNLVGTQWWSSTSMVTPQISGLHNEFALTTLTANGITTIVGDNSRPAISDSTKPYDFWVTTTATSNYNGYTVIPRWPCHVYFFCTQPNEIEYIYNILYNQTLGMSTWSQILQREQDRVLLLLLGIRHDPTMFHQANLRNADMPTVTVAGKTGKLGVLQQWIEMVFSAYTNLVNWPVISLKGDDLAKVYRERAVRNTCGASTYYDLVVSATGQGSVSTIRVTSAGSCRVPVTLPAGTSVTTGQTVEKIGNDLPTVWVNSSPGATQVISFSPAIVFPVAPFVGTTTTTSTSTTIASTTSMSSTSVSMTSVTTAVPSSTTTSALPVATSTTAAIPSSAPIAAVTTTTAARATTTRTSTTTGRPSGSTCFNNRQCSSAASAS</sequence>
<dbReference type="InterPro" id="IPR056826">
    <property type="entry name" value="Agd3_CE"/>
</dbReference>
<evidence type="ECO:0000259" key="2">
    <source>
        <dbReference type="Pfam" id="PF25115"/>
    </source>
</evidence>
<evidence type="ECO:0000313" key="4">
    <source>
        <dbReference type="EMBL" id="KXS13981.1"/>
    </source>
</evidence>
<dbReference type="OMA" id="THENENA"/>
<reference evidence="4 5" key="1">
    <citation type="journal article" date="2015" name="Genome Biol. Evol.">
        <title>Phylogenomic analyses indicate that early fungi evolved digesting cell walls of algal ancestors of land plants.</title>
        <authorList>
            <person name="Chang Y."/>
            <person name="Wang S."/>
            <person name="Sekimoto S."/>
            <person name="Aerts A.L."/>
            <person name="Choi C."/>
            <person name="Clum A."/>
            <person name="LaButti K.M."/>
            <person name="Lindquist E.A."/>
            <person name="Yee Ngan C."/>
            <person name="Ohm R.A."/>
            <person name="Salamov A.A."/>
            <person name="Grigoriev I.V."/>
            <person name="Spatafora J.W."/>
            <person name="Berbee M.L."/>
        </authorList>
    </citation>
    <scope>NUCLEOTIDE SEQUENCE [LARGE SCALE GENOMIC DNA]</scope>
    <source>
        <strain evidence="4 5">JEL478</strain>
    </source>
</reference>
<dbReference type="InterPro" id="IPR056827">
    <property type="entry name" value="CBM87_Agd3"/>
</dbReference>
<evidence type="ECO:0000256" key="1">
    <source>
        <dbReference type="SAM" id="MobiDB-lite"/>
    </source>
</evidence>
<dbReference type="Proteomes" id="UP000070544">
    <property type="component" value="Unassembled WGS sequence"/>
</dbReference>
<dbReference type="EMBL" id="KQ965772">
    <property type="protein sequence ID" value="KXS13981.1"/>
    <property type="molecule type" value="Genomic_DNA"/>
</dbReference>
<evidence type="ECO:0000259" key="3">
    <source>
        <dbReference type="Pfam" id="PF25116"/>
    </source>
</evidence>